<feature type="transmembrane region" description="Helical" evidence="8">
    <location>
        <begin position="158"/>
        <end position="182"/>
    </location>
</feature>
<organism evidence="10 11">
    <name type="scientific">Bugula neritina</name>
    <name type="common">Brown bryozoan</name>
    <name type="synonym">Sertularia neritina</name>
    <dbReference type="NCBI Taxonomy" id="10212"/>
    <lineage>
        <taxon>Eukaryota</taxon>
        <taxon>Metazoa</taxon>
        <taxon>Spiralia</taxon>
        <taxon>Lophotrochozoa</taxon>
        <taxon>Bryozoa</taxon>
        <taxon>Gymnolaemata</taxon>
        <taxon>Cheilostomatida</taxon>
        <taxon>Flustrina</taxon>
        <taxon>Buguloidea</taxon>
        <taxon>Bugulidae</taxon>
        <taxon>Bugula</taxon>
    </lineage>
</organism>
<comment type="caution">
    <text evidence="10">The sequence shown here is derived from an EMBL/GenBank/DDBJ whole genome shotgun (WGS) entry which is preliminary data.</text>
</comment>
<dbReference type="AlphaFoldDB" id="A0A7J7KS24"/>
<dbReference type="PANTHER" id="PTHR24243">
    <property type="entry name" value="G-PROTEIN COUPLED RECEPTOR"/>
    <property type="match status" value="1"/>
</dbReference>
<protein>
    <recommendedName>
        <fullName evidence="9">G-protein coupled receptors family 1 profile domain-containing protein</fullName>
    </recommendedName>
</protein>
<dbReference type="PANTHER" id="PTHR24243:SF230">
    <property type="entry name" value="G-PROTEIN COUPLED RECEPTORS FAMILY 1 PROFILE DOMAIN-CONTAINING PROTEIN"/>
    <property type="match status" value="1"/>
</dbReference>
<dbReference type="EMBL" id="VXIV02000090">
    <property type="protein sequence ID" value="KAF6040974.1"/>
    <property type="molecule type" value="Genomic_DNA"/>
</dbReference>
<reference evidence="10" key="1">
    <citation type="submission" date="2020-06" db="EMBL/GenBank/DDBJ databases">
        <title>Draft genome of Bugula neritina, a colonial animal packing powerful symbionts and potential medicines.</title>
        <authorList>
            <person name="Rayko M."/>
        </authorList>
    </citation>
    <scope>NUCLEOTIDE SEQUENCE [LARGE SCALE GENOMIC DNA]</scope>
    <source>
        <strain evidence="10">Kwan_BN1</strain>
    </source>
</reference>
<evidence type="ECO:0000259" key="9">
    <source>
        <dbReference type="PROSITE" id="PS50262"/>
    </source>
</evidence>
<evidence type="ECO:0000313" key="11">
    <source>
        <dbReference type="Proteomes" id="UP000593567"/>
    </source>
</evidence>
<feature type="domain" description="G-protein coupled receptors family 1 profile" evidence="9">
    <location>
        <begin position="47"/>
        <end position="300"/>
    </location>
</feature>
<keyword evidence="6" id="KW-0675">Receptor</keyword>
<accession>A0A7J7KS24</accession>
<dbReference type="Proteomes" id="UP000593567">
    <property type="component" value="Unassembled WGS sequence"/>
</dbReference>
<feature type="transmembrane region" description="Helical" evidence="8">
    <location>
        <begin position="66"/>
        <end position="84"/>
    </location>
</feature>
<name>A0A7J7KS24_BUGNE</name>
<feature type="transmembrane region" description="Helical" evidence="8">
    <location>
        <begin position="249"/>
        <end position="268"/>
    </location>
</feature>
<keyword evidence="4" id="KW-0297">G-protein coupled receptor</keyword>
<evidence type="ECO:0000256" key="7">
    <source>
        <dbReference type="ARBA" id="ARBA00023224"/>
    </source>
</evidence>
<comment type="subcellular location">
    <subcellularLocation>
        <location evidence="1">Membrane</location>
        <topology evidence="1">Multi-pass membrane protein</topology>
    </subcellularLocation>
</comment>
<evidence type="ECO:0000256" key="3">
    <source>
        <dbReference type="ARBA" id="ARBA00022989"/>
    </source>
</evidence>
<keyword evidence="5 8" id="KW-0472">Membrane</keyword>
<keyword evidence="2 8" id="KW-0812">Transmembrane</keyword>
<keyword evidence="11" id="KW-1185">Reference proteome</keyword>
<feature type="transmembrane region" description="Helical" evidence="8">
    <location>
        <begin position="35"/>
        <end position="54"/>
    </location>
</feature>
<evidence type="ECO:0000256" key="6">
    <source>
        <dbReference type="ARBA" id="ARBA00023170"/>
    </source>
</evidence>
<dbReference type="GO" id="GO:0005886">
    <property type="term" value="C:plasma membrane"/>
    <property type="evidence" value="ECO:0007669"/>
    <property type="project" value="TreeGrafter"/>
</dbReference>
<dbReference type="SUPFAM" id="SSF81321">
    <property type="entry name" value="Family A G protein-coupled receptor-like"/>
    <property type="match status" value="1"/>
</dbReference>
<dbReference type="OrthoDB" id="9990906at2759"/>
<gene>
    <name evidence="10" type="ORF">EB796_000691</name>
</gene>
<dbReference type="Pfam" id="PF00001">
    <property type="entry name" value="7tm_1"/>
    <property type="match status" value="1"/>
</dbReference>
<dbReference type="InterPro" id="IPR017452">
    <property type="entry name" value="GPCR_Rhodpsn_7TM"/>
</dbReference>
<evidence type="ECO:0000256" key="8">
    <source>
        <dbReference type="SAM" id="Phobius"/>
    </source>
</evidence>
<keyword evidence="3 8" id="KW-1133">Transmembrane helix</keyword>
<sequence>MNITDPPNYANICDKYHPDYDPTDQECIILDLRKYGGAVILVTGTIGHILSLLVILTKKSFRIQTFGVYIVALSLAGLLTLYTGVVDWTIPGFTLWQFNLRKSLKMGCIFHVILTHASLQYVAWIQATIALDRTCQVAKNVWNTEYCGSNNLNWKKGLIIVSVELLVCLGLNSSVVLVLDYANGCIYLQASPAWSIWSVFDLISFSILPAFIIIISNIVLIIATRHSLTRTKSEHKNKTLVKTRRSMTLMLTAVNILFVVTTLPVSIVQLLDNDNPKTKLFRSACYAIQYLGVANTFVVYCISGSKFRSALGEWKIFKCFSKGQLTAQEVTSRTKVYNSAIGLHRGRTSKTPVTKTLISNEICCET</sequence>
<feature type="transmembrane region" description="Helical" evidence="8">
    <location>
        <begin position="202"/>
        <end position="228"/>
    </location>
</feature>
<dbReference type="InterPro" id="IPR000276">
    <property type="entry name" value="GPCR_Rhodpsn"/>
</dbReference>
<dbReference type="GO" id="GO:0004930">
    <property type="term" value="F:G protein-coupled receptor activity"/>
    <property type="evidence" value="ECO:0007669"/>
    <property type="project" value="UniProtKB-KW"/>
</dbReference>
<feature type="transmembrane region" description="Helical" evidence="8">
    <location>
        <begin position="104"/>
        <end position="124"/>
    </location>
</feature>
<evidence type="ECO:0000256" key="1">
    <source>
        <dbReference type="ARBA" id="ARBA00004141"/>
    </source>
</evidence>
<evidence type="ECO:0000256" key="2">
    <source>
        <dbReference type="ARBA" id="ARBA00022692"/>
    </source>
</evidence>
<dbReference type="Gene3D" id="1.20.1070.10">
    <property type="entry name" value="Rhodopsin 7-helix transmembrane proteins"/>
    <property type="match status" value="1"/>
</dbReference>
<proteinExistence type="predicted"/>
<dbReference type="PROSITE" id="PS50262">
    <property type="entry name" value="G_PROTEIN_RECEP_F1_2"/>
    <property type="match status" value="1"/>
</dbReference>
<keyword evidence="7" id="KW-0807">Transducer</keyword>
<evidence type="ECO:0000256" key="4">
    <source>
        <dbReference type="ARBA" id="ARBA00023040"/>
    </source>
</evidence>
<feature type="transmembrane region" description="Helical" evidence="8">
    <location>
        <begin position="280"/>
        <end position="302"/>
    </location>
</feature>
<evidence type="ECO:0000256" key="5">
    <source>
        <dbReference type="ARBA" id="ARBA00023136"/>
    </source>
</evidence>
<evidence type="ECO:0000313" key="10">
    <source>
        <dbReference type="EMBL" id="KAF6040974.1"/>
    </source>
</evidence>